<reference evidence="1 2" key="1">
    <citation type="submission" date="2018-10" db="EMBL/GenBank/DDBJ databases">
        <title>Phylogenomics of Brevibacillus.</title>
        <authorList>
            <person name="Dunlap C."/>
        </authorList>
    </citation>
    <scope>NUCLEOTIDE SEQUENCE [LARGE SCALE GENOMIC DNA]</scope>
    <source>
        <strain evidence="1 2">DSM 100115</strain>
    </source>
</reference>
<sequence>MKLETFEDFQQAISEGRLVDVSDTAKEIGISIPVAVSSALWKTYIEPEESITVGQTKNERIWNVISLLLSTLKSGMKPFDDSSSLMVRYQVHFVINGILTMSTLKAIIRKTAERKSFIQIMLEDEAEQNNPDRKYFCRECRFTLYLETKPESYIECR</sequence>
<comment type="caution">
    <text evidence="1">The sequence shown here is derived from an EMBL/GenBank/DDBJ whole genome shotgun (WGS) entry which is preliminary data.</text>
</comment>
<keyword evidence="2" id="KW-1185">Reference proteome</keyword>
<name>A0A3M8AZF4_9BACL</name>
<dbReference type="OrthoDB" id="4556966at2"/>
<dbReference type="RefSeq" id="WP_122905053.1">
    <property type="nucleotide sequence ID" value="NZ_RHHS01000028.1"/>
</dbReference>
<accession>A0A3M8AZF4</accession>
<evidence type="ECO:0000313" key="1">
    <source>
        <dbReference type="EMBL" id="RNB56591.1"/>
    </source>
</evidence>
<protein>
    <submittedName>
        <fullName evidence="1">Uncharacterized protein</fullName>
    </submittedName>
</protein>
<proteinExistence type="predicted"/>
<dbReference type="Proteomes" id="UP000268829">
    <property type="component" value="Unassembled WGS sequence"/>
</dbReference>
<dbReference type="AlphaFoldDB" id="A0A3M8AZF4"/>
<gene>
    <name evidence="1" type="ORF">EDM57_12350</name>
</gene>
<organism evidence="1 2">
    <name type="scientific">Brevibacillus gelatini</name>
    <dbReference type="NCBI Taxonomy" id="1655277"/>
    <lineage>
        <taxon>Bacteria</taxon>
        <taxon>Bacillati</taxon>
        <taxon>Bacillota</taxon>
        <taxon>Bacilli</taxon>
        <taxon>Bacillales</taxon>
        <taxon>Paenibacillaceae</taxon>
        <taxon>Brevibacillus</taxon>
    </lineage>
</organism>
<dbReference type="EMBL" id="RHHS01000028">
    <property type="protein sequence ID" value="RNB56591.1"/>
    <property type="molecule type" value="Genomic_DNA"/>
</dbReference>
<evidence type="ECO:0000313" key="2">
    <source>
        <dbReference type="Proteomes" id="UP000268829"/>
    </source>
</evidence>